<keyword evidence="6" id="KW-0967">Endosome</keyword>
<keyword evidence="14" id="KW-1185">Reference proteome</keyword>
<feature type="compositionally biased region" description="Low complexity" evidence="11">
    <location>
        <begin position="397"/>
        <end position="408"/>
    </location>
</feature>
<dbReference type="PROSITE" id="PS50195">
    <property type="entry name" value="PX"/>
    <property type="match status" value="1"/>
</dbReference>
<dbReference type="AlphaFoldDB" id="A0A437CAV4"/>
<evidence type="ECO:0000256" key="2">
    <source>
        <dbReference type="ARBA" id="ARBA00004496"/>
    </source>
</evidence>
<name>A0A437CAV4_ORYJA</name>
<evidence type="ECO:0000313" key="13">
    <source>
        <dbReference type="EMBL" id="RVE59897.1"/>
    </source>
</evidence>
<feature type="compositionally biased region" description="Acidic residues" evidence="11">
    <location>
        <begin position="378"/>
        <end position="393"/>
    </location>
</feature>
<accession>A0A437CAV4</accession>
<dbReference type="OrthoDB" id="5227681at2759"/>
<gene>
    <name evidence="13" type="ORF">OJAV_G00193650</name>
</gene>
<dbReference type="Proteomes" id="UP000283210">
    <property type="component" value="Chromosome 19"/>
</dbReference>
<feature type="region of interest" description="Disordered" evidence="11">
    <location>
        <begin position="172"/>
        <end position="220"/>
    </location>
</feature>
<dbReference type="GO" id="GO:0005768">
    <property type="term" value="C:endosome"/>
    <property type="evidence" value="ECO:0007669"/>
    <property type="project" value="UniProtKB-SubCell"/>
</dbReference>
<evidence type="ECO:0000256" key="6">
    <source>
        <dbReference type="ARBA" id="ARBA00022753"/>
    </source>
</evidence>
<dbReference type="GO" id="GO:0006886">
    <property type="term" value="P:intracellular protein transport"/>
    <property type="evidence" value="ECO:0007669"/>
    <property type="project" value="InterPro"/>
</dbReference>
<dbReference type="PANTHER" id="PTHR46209">
    <property type="entry name" value="PX DOMAIN-CONTAINING PROTEIN"/>
    <property type="match status" value="1"/>
</dbReference>
<dbReference type="InterPro" id="IPR001683">
    <property type="entry name" value="PX_dom"/>
</dbReference>
<dbReference type="Gene3D" id="3.30.1520.10">
    <property type="entry name" value="Phox-like domain"/>
    <property type="match status" value="1"/>
</dbReference>
<comment type="similarity">
    <text evidence="3">Belongs to the sorting nexin family.</text>
</comment>
<evidence type="ECO:0000256" key="7">
    <source>
        <dbReference type="ARBA" id="ARBA00022927"/>
    </source>
</evidence>
<evidence type="ECO:0000256" key="8">
    <source>
        <dbReference type="ARBA" id="ARBA00023121"/>
    </source>
</evidence>
<feature type="domain" description="PX" evidence="12">
    <location>
        <begin position="10"/>
        <end position="126"/>
    </location>
</feature>
<evidence type="ECO:0000313" key="14">
    <source>
        <dbReference type="Proteomes" id="UP000283210"/>
    </source>
</evidence>
<dbReference type="GO" id="GO:0016050">
    <property type="term" value="P:vesicle organization"/>
    <property type="evidence" value="ECO:0007669"/>
    <property type="project" value="TreeGrafter"/>
</dbReference>
<dbReference type="GO" id="GO:1901981">
    <property type="term" value="F:phosphatidylinositol phosphate binding"/>
    <property type="evidence" value="ECO:0007669"/>
    <property type="project" value="TreeGrafter"/>
</dbReference>
<evidence type="ECO:0000256" key="5">
    <source>
        <dbReference type="ARBA" id="ARBA00022490"/>
    </source>
</evidence>
<dbReference type="CDD" id="cd06898">
    <property type="entry name" value="PX_SNX10"/>
    <property type="match status" value="1"/>
</dbReference>
<feature type="region of interest" description="Disordered" evidence="11">
    <location>
        <begin position="283"/>
        <end position="303"/>
    </location>
</feature>
<protein>
    <recommendedName>
        <fullName evidence="12">PX domain-containing protein</fullName>
    </recommendedName>
</protein>
<dbReference type="Pfam" id="PF00787">
    <property type="entry name" value="PX"/>
    <property type="match status" value="1"/>
</dbReference>
<keyword evidence="4" id="KW-0813">Transport</keyword>
<organism evidence="13 14">
    <name type="scientific">Oryzias javanicus</name>
    <name type="common">Javanese ricefish</name>
    <name type="synonym">Aplocheilus javanicus</name>
    <dbReference type="NCBI Taxonomy" id="123683"/>
    <lineage>
        <taxon>Eukaryota</taxon>
        <taxon>Metazoa</taxon>
        <taxon>Chordata</taxon>
        <taxon>Craniata</taxon>
        <taxon>Vertebrata</taxon>
        <taxon>Euteleostomi</taxon>
        <taxon>Actinopterygii</taxon>
        <taxon>Neopterygii</taxon>
        <taxon>Teleostei</taxon>
        <taxon>Neoteleostei</taxon>
        <taxon>Acanthomorphata</taxon>
        <taxon>Ovalentaria</taxon>
        <taxon>Atherinomorphae</taxon>
        <taxon>Beloniformes</taxon>
        <taxon>Adrianichthyidae</taxon>
        <taxon>Oryziinae</taxon>
        <taxon>Oryzias</taxon>
    </lineage>
</organism>
<reference evidence="13 14" key="2">
    <citation type="submission" date="2019-01" db="EMBL/GenBank/DDBJ databases">
        <title>A chromosome length genome reference of the Java medaka (oryzias javanicus).</title>
        <authorList>
            <person name="Herpin A."/>
            <person name="Takehana Y."/>
            <person name="Naruse K."/>
            <person name="Ansai S."/>
            <person name="Kawaguchi M."/>
        </authorList>
    </citation>
    <scope>NUCLEOTIDE SEQUENCE [LARGE SCALE GENOMIC DNA]</scope>
    <source>
        <strain evidence="13">RS831</strain>
        <tissue evidence="13">Whole body</tissue>
    </source>
</reference>
<reference evidence="13 14" key="1">
    <citation type="submission" date="2018-11" db="EMBL/GenBank/DDBJ databases">
        <authorList>
            <person name="Lopez-Roques C."/>
            <person name="Donnadieu C."/>
            <person name="Bouchez O."/>
            <person name="Klopp C."/>
            <person name="Cabau C."/>
            <person name="Zahm M."/>
        </authorList>
    </citation>
    <scope>NUCLEOTIDE SEQUENCE [LARGE SCALE GENOMIC DNA]</scope>
    <source>
        <strain evidence="13">RS831</strain>
        <tissue evidence="13">Whole body</tissue>
    </source>
</reference>
<evidence type="ECO:0000256" key="3">
    <source>
        <dbReference type="ARBA" id="ARBA00010883"/>
    </source>
</evidence>
<evidence type="ECO:0000256" key="11">
    <source>
        <dbReference type="SAM" id="MobiDB-lite"/>
    </source>
</evidence>
<evidence type="ECO:0000259" key="12">
    <source>
        <dbReference type="PROSITE" id="PS50195"/>
    </source>
</evidence>
<dbReference type="SUPFAM" id="SSF64268">
    <property type="entry name" value="PX domain"/>
    <property type="match status" value="1"/>
</dbReference>
<evidence type="ECO:0000256" key="4">
    <source>
        <dbReference type="ARBA" id="ARBA00022448"/>
    </source>
</evidence>
<keyword evidence="9" id="KW-0472">Membrane</keyword>
<sequence length="529" mass="58673">MSRNHQGDEFVAVRVQDPRIQNEGNWNSYVDYKIFLHTNSKAFTAKTSCVRRRYSEFVWLKKKLQKNSGLVPVPDLPGKSFFSFSNEDFLEKRRRGLQAFLDKVVHMTVCLSDSQLHLFLQTQLTLSHIEDCVQGLTPYSVTDAILTYASSNQGLAQAQEEDAFREPSLTVSYESMESPAPHQPSLQTNTGLVPEPPANQDPLKALLGTSEQKPDGTTPKISIQISQKSDCLKAIVEDHTEATFYVGNTPNGSDDGSCLIQTPVEVYSPMETACVVNCTEGSWIGGNVEDPDSEGKKSPEKSNLRYTYSGEMAIENSVEGREDILEKQPVDLKIGELQGQILNVYSKREEKEEQDDPSDREEEVFLQSEIYDKTDQTEPVEEEQEPETKDDSDESFHSQSSSNESIIKCSEEDSPCEEAEDLIQAESIYEKTSLELTVCSQVNAPCKNMLDLHVNGCILEEVNPNNEDLQLITNICNPPDVDPAVAEADLTENSDFSVLGSSCAPGSTDSKNTEQGTLSSLSLDATEDT</sequence>
<feature type="compositionally biased region" description="Polar residues" evidence="11">
    <location>
        <begin position="497"/>
        <end position="523"/>
    </location>
</feature>
<feature type="region of interest" description="Disordered" evidence="11">
    <location>
        <begin position="368"/>
        <end position="414"/>
    </location>
</feature>
<feature type="region of interest" description="Disordered" evidence="11">
    <location>
        <begin position="497"/>
        <end position="529"/>
    </location>
</feature>
<dbReference type="SMART" id="SM00312">
    <property type="entry name" value="PX"/>
    <property type="match status" value="1"/>
</dbReference>
<proteinExistence type="inferred from homology"/>
<comment type="subcellular location">
    <subcellularLocation>
        <location evidence="2">Cytoplasm</location>
    </subcellularLocation>
    <subcellularLocation>
        <location evidence="10">Endomembrane system</location>
        <topology evidence="10">Peripheral membrane protein</topology>
        <orientation evidence="10">Cytoplasmic side</orientation>
    </subcellularLocation>
    <subcellularLocation>
        <location evidence="1">Endosome</location>
    </subcellularLocation>
</comment>
<keyword evidence="7" id="KW-0653">Protein transport</keyword>
<evidence type="ECO:0000256" key="9">
    <source>
        <dbReference type="ARBA" id="ARBA00023136"/>
    </source>
</evidence>
<keyword evidence="8" id="KW-0446">Lipid-binding</keyword>
<feature type="compositionally biased region" description="Basic and acidic residues" evidence="11">
    <location>
        <begin position="293"/>
        <end position="303"/>
    </location>
</feature>
<dbReference type="InterPro" id="IPR036871">
    <property type="entry name" value="PX_dom_sf"/>
</dbReference>
<dbReference type="InterPro" id="IPR043544">
    <property type="entry name" value="SNX10/11"/>
</dbReference>
<evidence type="ECO:0000256" key="10">
    <source>
        <dbReference type="ARBA" id="ARBA00029433"/>
    </source>
</evidence>
<keyword evidence="5" id="KW-0963">Cytoplasm</keyword>
<dbReference type="EMBL" id="CM012455">
    <property type="protein sequence ID" value="RVE59897.1"/>
    <property type="molecule type" value="Genomic_DNA"/>
</dbReference>
<dbReference type="PANTHER" id="PTHR46209:SF1">
    <property type="entry name" value="SORTING NEXIN-11"/>
    <property type="match status" value="1"/>
</dbReference>
<evidence type="ECO:0000256" key="1">
    <source>
        <dbReference type="ARBA" id="ARBA00004177"/>
    </source>
</evidence>